<accession>A0ABQ9EZY9</accession>
<dbReference type="InterPro" id="IPR027417">
    <property type="entry name" value="P-loop_NTPase"/>
</dbReference>
<evidence type="ECO:0000313" key="4">
    <source>
        <dbReference type="Proteomes" id="UP001217089"/>
    </source>
</evidence>
<dbReference type="InterPro" id="IPR049050">
    <property type="entry name" value="nSTAND3"/>
</dbReference>
<dbReference type="Pfam" id="PF20720">
    <property type="entry name" value="nSTAND3"/>
    <property type="match status" value="1"/>
</dbReference>
<feature type="compositionally biased region" description="Basic and acidic residues" evidence="1">
    <location>
        <begin position="1"/>
        <end position="13"/>
    </location>
</feature>
<evidence type="ECO:0000256" key="1">
    <source>
        <dbReference type="SAM" id="MobiDB-lite"/>
    </source>
</evidence>
<reference evidence="3 4" key="1">
    <citation type="submission" date="2022-12" db="EMBL/GenBank/DDBJ databases">
        <title>Chromosome-level genome of Tegillarca granosa.</title>
        <authorList>
            <person name="Kim J."/>
        </authorList>
    </citation>
    <scope>NUCLEOTIDE SEQUENCE [LARGE SCALE GENOMIC DNA]</scope>
    <source>
        <strain evidence="3">Teg-2019</strain>
        <tissue evidence="3">Adductor muscle</tissue>
    </source>
</reference>
<keyword evidence="4" id="KW-1185">Reference proteome</keyword>
<dbReference type="SUPFAM" id="SSF52540">
    <property type="entry name" value="P-loop containing nucleoside triphosphate hydrolases"/>
    <property type="match status" value="1"/>
</dbReference>
<comment type="caution">
    <text evidence="3">The sequence shown here is derived from an EMBL/GenBank/DDBJ whole genome shotgun (WGS) entry which is preliminary data.</text>
</comment>
<dbReference type="Proteomes" id="UP001217089">
    <property type="component" value="Unassembled WGS sequence"/>
</dbReference>
<organism evidence="3 4">
    <name type="scientific">Tegillarca granosa</name>
    <name type="common">Malaysian cockle</name>
    <name type="synonym">Anadara granosa</name>
    <dbReference type="NCBI Taxonomy" id="220873"/>
    <lineage>
        <taxon>Eukaryota</taxon>
        <taxon>Metazoa</taxon>
        <taxon>Spiralia</taxon>
        <taxon>Lophotrochozoa</taxon>
        <taxon>Mollusca</taxon>
        <taxon>Bivalvia</taxon>
        <taxon>Autobranchia</taxon>
        <taxon>Pteriomorphia</taxon>
        <taxon>Arcoida</taxon>
        <taxon>Arcoidea</taxon>
        <taxon>Arcidae</taxon>
        <taxon>Tegillarca</taxon>
    </lineage>
</organism>
<gene>
    <name evidence="3" type="ORF">KUTeg_012566</name>
</gene>
<evidence type="ECO:0000259" key="2">
    <source>
        <dbReference type="Pfam" id="PF20720"/>
    </source>
</evidence>
<name>A0ABQ9EZY9_TEGGR</name>
<dbReference type="EMBL" id="JARBDR010000640">
    <property type="protein sequence ID" value="KAJ8310701.1"/>
    <property type="molecule type" value="Genomic_DNA"/>
</dbReference>
<evidence type="ECO:0000313" key="3">
    <source>
        <dbReference type="EMBL" id="KAJ8310701.1"/>
    </source>
</evidence>
<sequence>MEPRIEANRERCHGPRKRKANVQMELKTEMKSIAQSLLQLHKEDQTFLSTKAIDAGLGFLDKYGIAIFTGKAGSGKTSNAKEVMKLMQDREEKVLVMKISDPTKWDSCVNPEVKSVVLLDDILGKTNVNESKLSADVDIWNTIFACIRKGDVKVLMTIRSNILSEALNDLGMSDLFKKEHIIDLSSKAFQLTNENKRDMFDRHCRANNITICEDENQENYKSDECLDKCVEVKLSDFTVKDIIFSDPFFGFPQSCFMFCRERKYTQLGACYFNHPTESMVQQLEKMRRFGDRNERISFCLLVYVLLNDSVHLDNLNMCMVNRITDGLRLEHEVKRFDLDDAVKDLRFTYLIQVGHSDIFEFRHQTVLEAVAIACANQIPNLVLELCSMDFIHEFIRTQGYKNKTGEVTVKLKMTHTYFLLIDLLQNFRMINVGL</sequence>
<proteinExistence type="predicted"/>
<feature type="domain" description="Novel STAND NTPase 3" evidence="2">
    <location>
        <begin position="47"/>
        <end position="205"/>
    </location>
</feature>
<feature type="region of interest" description="Disordered" evidence="1">
    <location>
        <begin position="1"/>
        <end position="20"/>
    </location>
</feature>
<protein>
    <recommendedName>
        <fullName evidence="2">Novel STAND NTPase 3 domain-containing protein</fullName>
    </recommendedName>
</protein>